<reference evidence="3 4" key="1">
    <citation type="submission" date="2023-08" db="EMBL/GenBank/DDBJ databases">
        <title>genomic of DY56.</title>
        <authorList>
            <person name="Wang Y."/>
        </authorList>
    </citation>
    <scope>NUCLEOTIDE SEQUENCE [LARGE SCALE GENOMIC DNA]</scope>
    <source>
        <strain evidence="3 4">DY56-A-20</strain>
    </source>
</reference>
<dbReference type="InterPro" id="IPR009937">
    <property type="entry name" value="Phage_holin_3_6"/>
</dbReference>
<accession>A0ABT9H5B0</accession>
<dbReference type="EMBL" id="JAVAIL010000001">
    <property type="protein sequence ID" value="MDP4538497.1"/>
    <property type="molecule type" value="Genomic_DNA"/>
</dbReference>
<feature type="region of interest" description="Disordered" evidence="1">
    <location>
        <begin position="124"/>
        <end position="152"/>
    </location>
</feature>
<dbReference type="RefSeq" id="WP_305928628.1">
    <property type="nucleotide sequence ID" value="NZ_JAVAIL010000001.1"/>
</dbReference>
<keyword evidence="2" id="KW-0812">Transmembrane</keyword>
<keyword evidence="4" id="KW-1185">Reference proteome</keyword>
<comment type="caution">
    <text evidence="3">The sequence shown here is derived from an EMBL/GenBank/DDBJ whole genome shotgun (WGS) entry which is preliminary data.</text>
</comment>
<proteinExistence type="predicted"/>
<gene>
    <name evidence="3" type="ORF">Q9K01_02525</name>
</gene>
<keyword evidence="2" id="KW-0472">Membrane</keyword>
<dbReference type="Pfam" id="PF07332">
    <property type="entry name" value="Phage_holin_3_6"/>
    <property type="match status" value="1"/>
</dbReference>
<keyword evidence="2" id="KW-1133">Transmembrane helix</keyword>
<evidence type="ECO:0000256" key="2">
    <source>
        <dbReference type="SAM" id="Phobius"/>
    </source>
</evidence>
<feature type="compositionally biased region" description="Basic and acidic residues" evidence="1">
    <location>
        <begin position="126"/>
        <end position="135"/>
    </location>
</feature>
<organism evidence="3 4">
    <name type="scientific">Qipengyuania benthica</name>
    <dbReference type="NCBI Taxonomy" id="3067651"/>
    <lineage>
        <taxon>Bacteria</taxon>
        <taxon>Pseudomonadati</taxon>
        <taxon>Pseudomonadota</taxon>
        <taxon>Alphaproteobacteria</taxon>
        <taxon>Sphingomonadales</taxon>
        <taxon>Erythrobacteraceae</taxon>
        <taxon>Qipengyuania</taxon>
    </lineage>
</organism>
<sequence length="152" mass="16136">MNEQSKITAAPGEELRDPHPHDENVVDLISKLTRQGAHLAEEQVSLMQAEVRETAHDTKQAVGAYAGAAVVGIAGLGVTLMGLAYLVSEWVESLWGGTLIVGVLTLVIAAILYSSGKSKISATSLKPERSIRTAEDTPDAVTGNMSTKRRTL</sequence>
<evidence type="ECO:0000313" key="3">
    <source>
        <dbReference type="EMBL" id="MDP4538497.1"/>
    </source>
</evidence>
<feature type="region of interest" description="Disordered" evidence="1">
    <location>
        <begin position="1"/>
        <end position="21"/>
    </location>
</feature>
<protein>
    <submittedName>
        <fullName evidence="3">Phage holin family protein</fullName>
    </submittedName>
</protein>
<evidence type="ECO:0000313" key="4">
    <source>
        <dbReference type="Proteomes" id="UP001235664"/>
    </source>
</evidence>
<evidence type="ECO:0000256" key="1">
    <source>
        <dbReference type="SAM" id="MobiDB-lite"/>
    </source>
</evidence>
<feature type="transmembrane region" description="Helical" evidence="2">
    <location>
        <begin position="93"/>
        <end position="113"/>
    </location>
</feature>
<feature type="transmembrane region" description="Helical" evidence="2">
    <location>
        <begin position="62"/>
        <end position="87"/>
    </location>
</feature>
<name>A0ABT9H5B0_9SPHN</name>
<dbReference type="Proteomes" id="UP001235664">
    <property type="component" value="Unassembled WGS sequence"/>
</dbReference>